<keyword evidence="3 6" id="KW-0812">Transmembrane</keyword>
<dbReference type="EMBL" id="CAFBMR010000019">
    <property type="protein sequence ID" value="CAB4909869.1"/>
    <property type="molecule type" value="Genomic_DNA"/>
</dbReference>
<dbReference type="GO" id="GO:0005886">
    <property type="term" value="C:plasma membrane"/>
    <property type="evidence" value="ECO:0007669"/>
    <property type="project" value="UniProtKB-SubCell"/>
</dbReference>
<protein>
    <submittedName>
        <fullName evidence="8">Unannotated protein</fullName>
    </submittedName>
</protein>
<reference evidence="8" key="1">
    <citation type="submission" date="2020-05" db="EMBL/GenBank/DDBJ databases">
        <authorList>
            <person name="Chiriac C."/>
            <person name="Salcher M."/>
            <person name="Ghai R."/>
            <person name="Kavagutti S V."/>
        </authorList>
    </citation>
    <scope>NUCLEOTIDE SEQUENCE</scope>
</reference>
<dbReference type="InterPro" id="IPR027379">
    <property type="entry name" value="CLS_N"/>
</dbReference>
<evidence type="ECO:0000256" key="4">
    <source>
        <dbReference type="ARBA" id="ARBA00022989"/>
    </source>
</evidence>
<evidence type="ECO:0000256" key="2">
    <source>
        <dbReference type="ARBA" id="ARBA00022475"/>
    </source>
</evidence>
<dbReference type="AlphaFoldDB" id="A0A6J7H2D8"/>
<dbReference type="Pfam" id="PF13396">
    <property type="entry name" value="PLDc_N"/>
    <property type="match status" value="1"/>
</dbReference>
<feature type="domain" description="Cardiolipin synthase N-terminal" evidence="7">
    <location>
        <begin position="12"/>
        <end position="57"/>
    </location>
</feature>
<sequence length="96" mass="10962">MLKVIGAILGIAVYIYFLVDVVRSSRAGSRALPKYVWLPVVVLIPLVGGIIWTAFGRPRNSSARHNLAPDDDPKFLRNLDEQAWREKMRKQREEES</sequence>
<proteinExistence type="predicted"/>
<keyword evidence="4 6" id="KW-1133">Transmembrane helix</keyword>
<evidence type="ECO:0000256" key="5">
    <source>
        <dbReference type="ARBA" id="ARBA00023136"/>
    </source>
</evidence>
<evidence type="ECO:0000256" key="3">
    <source>
        <dbReference type="ARBA" id="ARBA00022692"/>
    </source>
</evidence>
<feature type="transmembrane region" description="Helical" evidence="6">
    <location>
        <begin position="6"/>
        <end position="23"/>
    </location>
</feature>
<accession>A0A6J7H2D8</accession>
<comment type="subcellular location">
    <subcellularLocation>
        <location evidence="1">Cell membrane</location>
        <topology evidence="1">Multi-pass membrane protein</topology>
    </subcellularLocation>
</comment>
<evidence type="ECO:0000256" key="6">
    <source>
        <dbReference type="SAM" id="Phobius"/>
    </source>
</evidence>
<organism evidence="8">
    <name type="scientific">freshwater metagenome</name>
    <dbReference type="NCBI Taxonomy" id="449393"/>
    <lineage>
        <taxon>unclassified sequences</taxon>
        <taxon>metagenomes</taxon>
        <taxon>ecological metagenomes</taxon>
    </lineage>
</organism>
<keyword evidence="2" id="KW-1003">Cell membrane</keyword>
<evidence type="ECO:0000256" key="1">
    <source>
        <dbReference type="ARBA" id="ARBA00004651"/>
    </source>
</evidence>
<evidence type="ECO:0000313" key="8">
    <source>
        <dbReference type="EMBL" id="CAB4909869.1"/>
    </source>
</evidence>
<evidence type="ECO:0000259" key="7">
    <source>
        <dbReference type="Pfam" id="PF13396"/>
    </source>
</evidence>
<name>A0A6J7H2D8_9ZZZZ</name>
<gene>
    <name evidence="8" type="ORF">UFOPK3610_00712</name>
</gene>
<feature type="transmembrane region" description="Helical" evidence="6">
    <location>
        <begin position="35"/>
        <end position="55"/>
    </location>
</feature>
<keyword evidence="5 6" id="KW-0472">Membrane</keyword>